<dbReference type="InterPro" id="IPR046373">
    <property type="entry name" value="Acyl-CoA_Oxase/DH_mid-dom_sf"/>
</dbReference>
<evidence type="ECO:0000256" key="5">
    <source>
        <dbReference type="ARBA" id="ARBA00023002"/>
    </source>
</evidence>
<dbReference type="Pfam" id="PF02770">
    <property type="entry name" value="Acyl-CoA_dh_M"/>
    <property type="match status" value="1"/>
</dbReference>
<protein>
    <submittedName>
        <fullName evidence="7">Acyl-CoA dehydrogenase NM domain-like protein</fullName>
    </submittedName>
</protein>
<dbReference type="OrthoDB" id="10254877at2759"/>
<dbReference type="InterPro" id="IPR006089">
    <property type="entry name" value="Acyl-CoA_DH_CS"/>
</dbReference>
<evidence type="ECO:0000256" key="3">
    <source>
        <dbReference type="ARBA" id="ARBA00022630"/>
    </source>
</evidence>
<dbReference type="InterPro" id="IPR036250">
    <property type="entry name" value="AcylCo_DH-like_C"/>
</dbReference>
<evidence type="ECO:0000259" key="6">
    <source>
        <dbReference type="PROSITE" id="PS50255"/>
    </source>
</evidence>
<gene>
    <name evidence="7" type="ORF">BCR33DRAFT_754488</name>
</gene>
<keyword evidence="4" id="KW-0274">FAD</keyword>
<dbReference type="SUPFAM" id="SSF55856">
    <property type="entry name" value="Cytochrome b5-like heme/steroid binding domain"/>
    <property type="match status" value="1"/>
</dbReference>
<dbReference type="InterPro" id="IPR013786">
    <property type="entry name" value="AcylCoA_DH/ox_N"/>
</dbReference>
<dbReference type="EMBL" id="MCGO01000042">
    <property type="protein sequence ID" value="ORY38793.1"/>
    <property type="molecule type" value="Genomic_DNA"/>
</dbReference>
<dbReference type="Gene3D" id="1.10.540.10">
    <property type="entry name" value="Acyl-CoA dehydrogenase/oxidase, N-terminal domain"/>
    <property type="match status" value="1"/>
</dbReference>
<dbReference type="PANTHER" id="PTHR48083">
    <property type="entry name" value="MEDIUM-CHAIN SPECIFIC ACYL-COA DEHYDROGENASE, MITOCHONDRIAL-RELATED"/>
    <property type="match status" value="1"/>
</dbReference>
<dbReference type="Pfam" id="PF00441">
    <property type="entry name" value="Acyl-CoA_dh_1"/>
    <property type="match status" value="1"/>
</dbReference>
<evidence type="ECO:0000256" key="4">
    <source>
        <dbReference type="ARBA" id="ARBA00022827"/>
    </source>
</evidence>
<feature type="domain" description="Cytochrome b5 heme-binding" evidence="6">
    <location>
        <begin position="7"/>
        <end position="82"/>
    </location>
</feature>
<dbReference type="Gene3D" id="3.10.120.10">
    <property type="entry name" value="Cytochrome b5-like heme/steroid binding domain"/>
    <property type="match status" value="1"/>
</dbReference>
<dbReference type="Gene3D" id="1.20.140.10">
    <property type="entry name" value="Butyryl-CoA Dehydrogenase, subunit A, domain 3"/>
    <property type="match status" value="1"/>
</dbReference>
<comment type="caution">
    <text evidence="7">The sequence shown here is derived from an EMBL/GenBank/DDBJ whole genome shotgun (WGS) entry which is preliminary data.</text>
</comment>
<dbReference type="Pfam" id="PF00173">
    <property type="entry name" value="Cyt-b5"/>
    <property type="match status" value="1"/>
</dbReference>
<dbReference type="SUPFAM" id="SSF47203">
    <property type="entry name" value="Acyl-CoA dehydrogenase C-terminal domain-like"/>
    <property type="match status" value="1"/>
</dbReference>
<dbReference type="Pfam" id="PF02771">
    <property type="entry name" value="Acyl-CoA_dh_N"/>
    <property type="match status" value="1"/>
</dbReference>
<keyword evidence="8" id="KW-1185">Reference proteome</keyword>
<dbReference type="Proteomes" id="UP000193642">
    <property type="component" value="Unassembled WGS sequence"/>
</dbReference>
<dbReference type="PROSITE" id="PS00072">
    <property type="entry name" value="ACYL_COA_DH_1"/>
    <property type="match status" value="1"/>
</dbReference>
<evidence type="ECO:0000256" key="2">
    <source>
        <dbReference type="ARBA" id="ARBA00009347"/>
    </source>
</evidence>
<dbReference type="InterPro" id="IPR037069">
    <property type="entry name" value="AcylCoA_DH/ox_N_sf"/>
</dbReference>
<dbReference type="InterPro" id="IPR006091">
    <property type="entry name" value="Acyl-CoA_Oxase/DH_mid-dom"/>
</dbReference>
<evidence type="ECO:0000256" key="1">
    <source>
        <dbReference type="ARBA" id="ARBA00001974"/>
    </source>
</evidence>
<dbReference type="Gene3D" id="2.40.110.10">
    <property type="entry name" value="Butyryl-CoA Dehydrogenase, subunit A, domain 2"/>
    <property type="match status" value="1"/>
</dbReference>
<name>A0A1Y2BVN0_9FUNG</name>
<dbReference type="InterPro" id="IPR036400">
    <property type="entry name" value="Cyt_B5-like_heme/steroid_sf"/>
</dbReference>
<evidence type="ECO:0000313" key="7">
    <source>
        <dbReference type="EMBL" id="ORY38793.1"/>
    </source>
</evidence>
<keyword evidence="3" id="KW-0285">Flavoprotein</keyword>
<sequence>MATPTITKQYTRAEVAQHNTATSLWIIIDSIVYDLTDFADAHPGSALVLYKVAGTDATEQFFGLHRRDVLSKYSKLAIGAIASEKQQLAPPSNGAFSDVPYAESLAALQKPSPFHSKEHVEFKKKVRQFVEEHLLPDAEYYASSGKLPDPEVFRKMGAAGLTACRLGPGPHLKGRTLFAGLAPHEFTYFHEQIVHEEFARVGAYGYGEAIGSGMVIGLPPVIQFGPKWMQEKVLKEVLDGEKMICLAITEPGAGSDVAGIQCEAVKTPCGKFYIVNGTKKWITNSAFSHYFTTAVRTGKGYSVLLIERGPGVSTDVIKTSGSTTSGTSYVTFENVKVPVENLIGKEGQGFPVIMSNFNHERWIMVVGGCSTARQIIEECFKWAMQRKVFGKPLIEQPVIRFKLGQMIAELEAVQSWADLTTYQMSKMNYAEQTKYLGGQIALLKYKSTRMASLISDNAVQIFGGRAITRTGMGRLIENYQRVHKHLAVLGGSEEIMVDLGVRQAMKAFPRDARL</sequence>
<dbReference type="GO" id="GO:0005737">
    <property type="term" value="C:cytoplasm"/>
    <property type="evidence" value="ECO:0007669"/>
    <property type="project" value="TreeGrafter"/>
</dbReference>
<dbReference type="InterPro" id="IPR009075">
    <property type="entry name" value="AcylCo_DH/oxidase_C"/>
</dbReference>
<comment type="cofactor">
    <cofactor evidence="1">
        <name>FAD</name>
        <dbReference type="ChEBI" id="CHEBI:57692"/>
    </cofactor>
</comment>
<organism evidence="7 8">
    <name type="scientific">Rhizoclosmatium globosum</name>
    <dbReference type="NCBI Taxonomy" id="329046"/>
    <lineage>
        <taxon>Eukaryota</taxon>
        <taxon>Fungi</taxon>
        <taxon>Fungi incertae sedis</taxon>
        <taxon>Chytridiomycota</taxon>
        <taxon>Chytridiomycota incertae sedis</taxon>
        <taxon>Chytridiomycetes</taxon>
        <taxon>Chytridiales</taxon>
        <taxon>Chytriomycetaceae</taxon>
        <taxon>Rhizoclosmatium</taxon>
    </lineage>
</organism>
<proteinExistence type="inferred from homology"/>
<dbReference type="AlphaFoldDB" id="A0A1Y2BVN0"/>
<reference evidence="7 8" key="1">
    <citation type="submission" date="2016-07" db="EMBL/GenBank/DDBJ databases">
        <title>Pervasive Adenine N6-methylation of Active Genes in Fungi.</title>
        <authorList>
            <consortium name="DOE Joint Genome Institute"/>
            <person name="Mondo S.J."/>
            <person name="Dannebaum R.O."/>
            <person name="Kuo R.C."/>
            <person name="Labutti K."/>
            <person name="Haridas S."/>
            <person name="Kuo A."/>
            <person name="Salamov A."/>
            <person name="Ahrendt S.R."/>
            <person name="Lipzen A."/>
            <person name="Sullivan W."/>
            <person name="Andreopoulos W.B."/>
            <person name="Clum A."/>
            <person name="Lindquist E."/>
            <person name="Daum C."/>
            <person name="Ramamoorthy G.K."/>
            <person name="Gryganskyi A."/>
            <person name="Culley D."/>
            <person name="Magnuson J.K."/>
            <person name="James T.Y."/>
            <person name="O'Malley M.A."/>
            <person name="Stajich J.E."/>
            <person name="Spatafora J.W."/>
            <person name="Visel A."/>
            <person name="Grigoriev I.V."/>
        </authorList>
    </citation>
    <scope>NUCLEOTIDE SEQUENCE [LARGE SCALE GENOMIC DNA]</scope>
    <source>
        <strain evidence="7 8">JEL800</strain>
    </source>
</reference>
<dbReference type="InterPro" id="IPR009100">
    <property type="entry name" value="AcylCoA_DH/oxidase_NM_dom_sf"/>
</dbReference>
<dbReference type="InterPro" id="IPR001199">
    <property type="entry name" value="Cyt_B5-like_heme/steroid-bd"/>
</dbReference>
<dbReference type="SUPFAM" id="SSF56645">
    <property type="entry name" value="Acyl-CoA dehydrogenase NM domain-like"/>
    <property type="match status" value="1"/>
</dbReference>
<dbReference type="STRING" id="329046.A0A1Y2BVN0"/>
<dbReference type="PANTHER" id="PTHR48083:SF28">
    <property type="entry name" value="ACYL-COA DEHYDROGENASE FAMILY PROTEIN (AFU_ORTHOLOGUE AFUA_6G10880)-RELATED"/>
    <property type="match status" value="1"/>
</dbReference>
<keyword evidence="5" id="KW-0560">Oxidoreductase</keyword>
<accession>A0A1Y2BVN0</accession>
<comment type="similarity">
    <text evidence="2">Belongs to the acyl-CoA dehydrogenase family.</text>
</comment>
<dbReference type="GO" id="GO:0003995">
    <property type="term" value="F:acyl-CoA dehydrogenase activity"/>
    <property type="evidence" value="ECO:0007669"/>
    <property type="project" value="InterPro"/>
</dbReference>
<dbReference type="InterPro" id="IPR050741">
    <property type="entry name" value="Acyl-CoA_dehydrogenase"/>
</dbReference>
<dbReference type="GO" id="GO:0050660">
    <property type="term" value="F:flavin adenine dinucleotide binding"/>
    <property type="evidence" value="ECO:0007669"/>
    <property type="project" value="InterPro"/>
</dbReference>
<dbReference type="SMART" id="SM01117">
    <property type="entry name" value="Cyt-b5"/>
    <property type="match status" value="1"/>
</dbReference>
<dbReference type="GO" id="GO:0033539">
    <property type="term" value="P:fatty acid beta-oxidation using acyl-CoA dehydrogenase"/>
    <property type="evidence" value="ECO:0007669"/>
    <property type="project" value="TreeGrafter"/>
</dbReference>
<dbReference type="PROSITE" id="PS50255">
    <property type="entry name" value="CYTOCHROME_B5_2"/>
    <property type="match status" value="1"/>
</dbReference>
<evidence type="ECO:0000313" key="8">
    <source>
        <dbReference type="Proteomes" id="UP000193642"/>
    </source>
</evidence>